<dbReference type="EMBL" id="JAIWYP010000004">
    <property type="protein sequence ID" value="KAH3841681.1"/>
    <property type="molecule type" value="Genomic_DNA"/>
</dbReference>
<dbReference type="PANTHER" id="PTHR13723">
    <property type="entry name" value="ADAMTS A DISINTEGRIN AND METALLOPROTEASE WITH THROMBOSPONDIN MOTIFS PROTEASE"/>
    <property type="match status" value="1"/>
</dbReference>
<keyword evidence="9" id="KW-1185">Reference proteome</keyword>
<feature type="domain" description="ADAMTS/ADAMTS-like cysteine-rich" evidence="7">
    <location>
        <begin position="95"/>
        <end position="191"/>
    </location>
</feature>
<reference evidence="8" key="1">
    <citation type="journal article" date="2019" name="bioRxiv">
        <title>The Genome of the Zebra Mussel, Dreissena polymorpha: A Resource for Invasive Species Research.</title>
        <authorList>
            <person name="McCartney M.A."/>
            <person name="Auch B."/>
            <person name="Kono T."/>
            <person name="Mallez S."/>
            <person name="Zhang Y."/>
            <person name="Obille A."/>
            <person name="Becker A."/>
            <person name="Abrahante J.E."/>
            <person name="Garbe J."/>
            <person name="Badalamenti J.P."/>
            <person name="Herman A."/>
            <person name="Mangelson H."/>
            <person name="Liachko I."/>
            <person name="Sullivan S."/>
            <person name="Sone E.D."/>
            <person name="Koren S."/>
            <person name="Silverstein K.A.T."/>
            <person name="Beckman K.B."/>
            <person name="Gohl D.M."/>
        </authorList>
    </citation>
    <scope>NUCLEOTIDE SEQUENCE</scope>
    <source>
        <strain evidence="8">Duluth1</strain>
        <tissue evidence="8">Whole animal</tissue>
    </source>
</reference>
<sequence>MAVTYRYILRLLVSVLVVSVDTESNPVAAENSAFESRGWGLWTEWSVCLKACEPELSSRSRSCLTTDIPCAGFGKEYRLCDTKLCAGKVVDVRRTECERQVNVPFRGRRYHWSLYIIPENECEVACQAVQFGFVARLERHLPDGVACNTEDQATTKVCLHARCQVVGCDGVVGSGLRNDHCGVCGGDNESCRVIAGIFTRSNLEHGYNQITRIPKGACHINVTELEYSRNYL</sequence>
<feature type="chain" id="PRO_5038942898" evidence="5">
    <location>
        <begin position="25"/>
        <end position="232"/>
    </location>
</feature>
<dbReference type="PROSITE" id="PS50092">
    <property type="entry name" value="TSP1"/>
    <property type="match status" value="1"/>
</dbReference>
<dbReference type="GO" id="GO:0031012">
    <property type="term" value="C:extracellular matrix"/>
    <property type="evidence" value="ECO:0007669"/>
    <property type="project" value="TreeGrafter"/>
</dbReference>
<keyword evidence="5" id="KW-0732">Signal</keyword>
<dbReference type="AlphaFoldDB" id="A0A9D4QS76"/>
<dbReference type="InterPro" id="IPR045371">
    <property type="entry name" value="ADAMTS_CR_3"/>
</dbReference>
<dbReference type="Pfam" id="PF05986">
    <property type="entry name" value="ADAMTS_spacer1"/>
    <property type="match status" value="1"/>
</dbReference>
<dbReference type="Pfam" id="PF19236">
    <property type="entry name" value="ADAMTS_CR_3"/>
    <property type="match status" value="1"/>
</dbReference>
<comment type="subcellular location">
    <subcellularLocation>
        <location evidence="1">Secreted</location>
    </subcellularLocation>
</comment>
<dbReference type="InterPro" id="IPR010294">
    <property type="entry name" value="ADAMTS_spacer1"/>
</dbReference>
<feature type="disulfide bond" evidence="4">
    <location>
        <begin position="52"/>
        <end position="85"/>
    </location>
</feature>
<gene>
    <name evidence="8" type="ORF">DPMN_115154</name>
</gene>
<evidence type="ECO:0000313" key="8">
    <source>
        <dbReference type="EMBL" id="KAH3841681.1"/>
    </source>
</evidence>
<evidence type="ECO:0000256" key="1">
    <source>
        <dbReference type="ARBA" id="ARBA00004613"/>
    </source>
</evidence>
<dbReference type="PANTHER" id="PTHR13723:SF281">
    <property type="entry name" value="PAPILIN"/>
    <property type="match status" value="1"/>
</dbReference>
<dbReference type="InterPro" id="IPR000884">
    <property type="entry name" value="TSP1_rpt"/>
</dbReference>
<dbReference type="SMART" id="SM00209">
    <property type="entry name" value="TSP1"/>
    <property type="match status" value="1"/>
</dbReference>
<dbReference type="GO" id="GO:0005576">
    <property type="term" value="C:extracellular region"/>
    <property type="evidence" value="ECO:0007669"/>
    <property type="project" value="UniProtKB-SubCell"/>
</dbReference>
<reference evidence="8" key="2">
    <citation type="submission" date="2020-11" db="EMBL/GenBank/DDBJ databases">
        <authorList>
            <person name="McCartney M.A."/>
            <person name="Auch B."/>
            <person name="Kono T."/>
            <person name="Mallez S."/>
            <person name="Becker A."/>
            <person name="Gohl D.M."/>
            <person name="Silverstein K.A.T."/>
            <person name="Koren S."/>
            <person name="Bechman K.B."/>
            <person name="Herman A."/>
            <person name="Abrahante J.E."/>
            <person name="Garbe J."/>
        </authorList>
    </citation>
    <scope>NUCLEOTIDE SEQUENCE</scope>
    <source>
        <strain evidence="8">Duluth1</strain>
        <tissue evidence="8">Whole animal</tissue>
    </source>
</reference>
<protein>
    <submittedName>
        <fullName evidence="8">Uncharacterized protein</fullName>
    </submittedName>
</protein>
<keyword evidence="3 4" id="KW-1015">Disulfide bond</keyword>
<dbReference type="Gene3D" id="2.60.120.830">
    <property type="match status" value="1"/>
</dbReference>
<comment type="caution">
    <text evidence="8">The sequence shown here is derived from an EMBL/GenBank/DDBJ whole genome shotgun (WGS) entry which is preliminary data.</text>
</comment>
<organism evidence="8 9">
    <name type="scientific">Dreissena polymorpha</name>
    <name type="common">Zebra mussel</name>
    <name type="synonym">Mytilus polymorpha</name>
    <dbReference type="NCBI Taxonomy" id="45954"/>
    <lineage>
        <taxon>Eukaryota</taxon>
        <taxon>Metazoa</taxon>
        <taxon>Spiralia</taxon>
        <taxon>Lophotrochozoa</taxon>
        <taxon>Mollusca</taxon>
        <taxon>Bivalvia</taxon>
        <taxon>Autobranchia</taxon>
        <taxon>Heteroconchia</taxon>
        <taxon>Euheterodonta</taxon>
        <taxon>Imparidentia</taxon>
        <taxon>Neoheterodontei</taxon>
        <taxon>Myida</taxon>
        <taxon>Dreissenoidea</taxon>
        <taxon>Dreissenidae</taxon>
        <taxon>Dreissena</taxon>
    </lineage>
</organism>
<feature type="signal peptide" evidence="5">
    <location>
        <begin position="1"/>
        <end position="24"/>
    </location>
</feature>
<dbReference type="PRINTS" id="PR01857">
    <property type="entry name" value="ADAMTSFAMILY"/>
</dbReference>
<evidence type="ECO:0000256" key="3">
    <source>
        <dbReference type="ARBA" id="ARBA00023157"/>
    </source>
</evidence>
<proteinExistence type="predicted"/>
<evidence type="ECO:0000256" key="5">
    <source>
        <dbReference type="SAM" id="SignalP"/>
    </source>
</evidence>
<feature type="domain" description="ADAMTS/ADAMTS-like Spacer 1" evidence="6">
    <location>
        <begin position="194"/>
        <end position="232"/>
    </location>
</feature>
<accession>A0A9D4QS76</accession>
<dbReference type="GO" id="GO:0006508">
    <property type="term" value="P:proteolysis"/>
    <property type="evidence" value="ECO:0007669"/>
    <property type="project" value="TreeGrafter"/>
</dbReference>
<dbReference type="InterPro" id="IPR036383">
    <property type="entry name" value="TSP1_rpt_sf"/>
</dbReference>
<evidence type="ECO:0000259" key="7">
    <source>
        <dbReference type="Pfam" id="PF19236"/>
    </source>
</evidence>
<evidence type="ECO:0000259" key="6">
    <source>
        <dbReference type="Pfam" id="PF05986"/>
    </source>
</evidence>
<dbReference type="InterPro" id="IPR050439">
    <property type="entry name" value="ADAMTS_ADAMTS-like"/>
</dbReference>
<dbReference type="InterPro" id="IPR013273">
    <property type="entry name" value="ADAMTS/ADAMTS-like"/>
</dbReference>
<dbReference type="SUPFAM" id="SSF82895">
    <property type="entry name" value="TSP-1 type 1 repeat"/>
    <property type="match status" value="1"/>
</dbReference>
<dbReference type="Proteomes" id="UP000828390">
    <property type="component" value="Unassembled WGS sequence"/>
</dbReference>
<name>A0A9D4QS76_DREPO</name>
<evidence type="ECO:0000256" key="2">
    <source>
        <dbReference type="ARBA" id="ARBA00022525"/>
    </source>
</evidence>
<dbReference type="Gene3D" id="2.20.100.10">
    <property type="entry name" value="Thrombospondin type-1 (TSP1) repeat"/>
    <property type="match status" value="1"/>
</dbReference>
<evidence type="ECO:0000313" key="9">
    <source>
        <dbReference type="Proteomes" id="UP000828390"/>
    </source>
</evidence>
<keyword evidence="2" id="KW-0964">Secreted</keyword>
<feature type="non-terminal residue" evidence="8">
    <location>
        <position position="232"/>
    </location>
</feature>
<evidence type="ECO:0000256" key="4">
    <source>
        <dbReference type="PIRSR" id="PIRSR613273-3"/>
    </source>
</evidence>
<feature type="disulfide bond" evidence="4">
    <location>
        <begin position="48"/>
        <end position="80"/>
    </location>
</feature>
<dbReference type="GO" id="GO:0004222">
    <property type="term" value="F:metalloendopeptidase activity"/>
    <property type="evidence" value="ECO:0007669"/>
    <property type="project" value="TreeGrafter"/>
</dbReference>
<feature type="disulfide bond" evidence="4">
    <location>
        <begin position="63"/>
        <end position="70"/>
    </location>
</feature>
<dbReference type="GO" id="GO:0030198">
    <property type="term" value="P:extracellular matrix organization"/>
    <property type="evidence" value="ECO:0007669"/>
    <property type="project" value="InterPro"/>
</dbReference>